<dbReference type="Proteomes" id="UP000019681">
    <property type="component" value="Unassembled WGS sequence"/>
</dbReference>
<dbReference type="AlphaFoldDB" id="A0A017RXF8"/>
<dbReference type="Gene3D" id="1.20.1260.10">
    <property type="match status" value="1"/>
</dbReference>
<keyword evidence="5" id="KW-0408">Iron</keyword>
<organism evidence="8 9">
    <name type="scientific">Fervidicella metallireducens AeB</name>
    <dbReference type="NCBI Taxonomy" id="1403537"/>
    <lineage>
        <taxon>Bacteria</taxon>
        <taxon>Bacillati</taxon>
        <taxon>Bacillota</taxon>
        <taxon>Clostridia</taxon>
        <taxon>Eubacteriales</taxon>
        <taxon>Clostridiaceae</taxon>
        <taxon>Fervidicella</taxon>
    </lineage>
</organism>
<evidence type="ECO:0000256" key="2">
    <source>
        <dbReference type="ARBA" id="ARBA00022448"/>
    </source>
</evidence>
<evidence type="ECO:0000313" key="8">
    <source>
        <dbReference type="EMBL" id="EYE89054.1"/>
    </source>
</evidence>
<dbReference type="InterPro" id="IPR009040">
    <property type="entry name" value="Ferritin-like_diiron"/>
</dbReference>
<dbReference type="STRING" id="1403537.Q428_04445"/>
<dbReference type="InterPro" id="IPR009078">
    <property type="entry name" value="Ferritin-like_SF"/>
</dbReference>
<dbReference type="SUPFAM" id="SSF57802">
    <property type="entry name" value="Rubredoxin-like"/>
    <property type="match status" value="1"/>
</dbReference>
<dbReference type="PROSITE" id="PS50905">
    <property type="entry name" value="FERRITIN_LIKE"/>
    <property type="match status" value="1"/>
</dbReference>
<dbReference type="InterPro" id="IPR003251">
    <property type="entry name" value="Rr_diiron-bd_dom"/>
</dbReference>
<evidence type="ECO:0000313" key="9">
    <source>
        <dbReference type="Proteomes" id="UP000019681"/>
    </source>
</evidence>
<feature type="domain" description="Ferritin-like diiron" evidence="7">
    <location>
        <begin position="2"/>
        <end position="133"/>
    </location>
</feature>
<dbReference type="CDD" id="cd00729">
    <property type="entry name" value="rubredoxin_SM"/>
    <property type="match status" value="1"/>
</dbReference>
<accession>A0A017RXF8</accession>
<protein>
    <submittedName>
        <fullName evidence="8">Rubrerythrin</fullName>
    </submittedName>
</protein>
<keyword evidence="4" id="KW-0249">Electron transport</keyword>
<comment type="cofactor">
    <cofactor evidence="1">
        <name>Fe(3+)</name>
        <dbReference type="ChEBI" id="CHEBI:29034"/>
    </cofactor>
</comment>
<keyword evidence="3" id="KW-0479">Metal-binding</keyword>
<dbReference type="GO" id="GO:0005506">
    <property type="term" value="F:iron ion binding"/>
    <property type="evidence" value="ECO:0007669"/>
    <property type="project" value="InterPro"/>
</dbReference>
<dbReference type="InterPro" id="IPR048574">
    <property type="entry name" value="RUBY_RBDX"/>
</dbReference>
<proteinExistence type="predicted"/>
<dbReference type="Gene3D" id="2.20.28.10">
    <property type="match status" value="1"/>
</dbReference>
<evidence type="ECO:0000256" key="4">
    <source>
        <dbReference type="ARBA" id="ARBA00022982"/>
    </source>
</evidence>
<dbReference type="EMBL" id="AZQP01000009">
    <property type="protein sequence ID" value="EYE89054.1"/>
    <property type="molecule type" value="Genomic_DNA"/>
</dbReference>
<evidence type="ECO:0000256" key="5">
    <source>
        <dbReference type="ARBA" id="ARBA00023004"/>
    </source>
</evidence>
<sequence>MQLKGSRTEKNLLKTFAGESRARNKYSFYAEKAKEDGYEFIAAIFNETAENEKAHARRVYKDFLKEVKSTADNLYDAAIGEAFESEKLYKEFEKTAREEGFNDIADFYKELSEVEENHRNRFMTILKNLKSGKIFKKDTVVKWQCMNCGYIHEGTEAPDFCPLCKFPRSYFEIYCENYK</sequence>
<dbReference type="Pfam" id="PF21349">
    <property type="entry name" value="RUBY_RBDX"/>
    <property type="match status" value="1"/>
</dbReference>
<evidence type="ECO:0000256" key="3">
    <source>
        <dbReference type="ARBA" id="ARBA00022723"/>
    </source>
</evidence>
<evidence type="ECO:0000259" key="7">
    <source>
        <dbReference type="PROSITE" id="PS50905"/>
    </source>
</evidence>
<dbReference type="NCBIfam" id="NF045767">
    <property type="entry name" value="RuberyRbr"/>
    <property type="match status" value="1"/>
</dbReference>
<dbReference type="PROSITE" id="PS50903">
    <property type="entry name" value="RUBREDOXIN_LIKE"/>
    <property type="match status" value="1"/>
</dbReference>
<dbReference type="CDD" id="cd01041">
    <property type="entry name" value="Rubrerythrin"/>
    <property type="match status" value="1"/>
</dbReference>
<dbReference type="RefSeq" id="WP_035378533.1">
    <property type="nucleotide sequence ID" value="NZ_AZQP01000009.1"/>
</dbReference>
<dbReference type="PANTHER" id="PTHR43865">
    <property type="entry name" value="RUBRERYTHRIN-RELATED"/>
    <property type="match status" value="1"/>
</dbReference>
<dbReference type="SUPFAM" id="SSF47240">
    <property type="entry name" value="Ferritin-like"/>
    <property type="match status" value="1"/>
</dbReference>
<keyword evidence="9" id="KW-1185">Reference proteome</keyword>
<dbReference type="GO" id="GO:0016491">
    <property type="term" value="F:oxidoreductase activity"/>
    <property type="evidence" value="ECO:0007669"/>
    <property type="project" value="InterPro"/>
</dbReference>
<dbReference type="OrthoDB" id="9799749at2"/>
<keyword evidence="2" id="KW-0813">Transport</keyword>
<dbReference type="InterPro" id="IPR012347">
    <property type="entry name" value="Ferritin-like"/>
</dbReference>
<comment type="caution">
    <text evidence="8">The sequence shown here is derived from an EMBL/GenBank/DDBJ whole genome shotgun (WGS) entry which is preliminary data.</text>
</comment>
<dbReference type="InterPro" id="IPR052364">
    <property type="entry name" value="Rubrerythrin"/>
</dbReference>
<reference evidence="8 9" key="1">
    <citation type="journal article" date="2014" name="Genome Announc.">
        <title>Draft Genome Sequence of Fervidicella metallireducens Strain AeBT, an Iron-Reducing Thermoanaerobe from the Great Artesian Basin.</title>
        <authorList>
            <person name="Patel B.K."/>
        </authorList>
    </citation>
    <scope>NUCLEOTIDE SEQUENCE [LARGE SCALE GENOMIC DNA]</scope>
    <source>
        <strain evidence="8 9">AeB</strain>
    </source>
</reference>
<feature type="domain" description="Rubredoxin-like" evidence="6">
    <location>
        <begin position="140"/>
        <end position="174"/>
    </location>
</feature>
<gene>
    <name evidence="8" type="ORF">Q428_04445</name>
</gene>
<name>A0A017RXF8_9CLOT</name>
<dbReference type="Pfam" id="PF02915">
    <property type="entry name" value="Rubrerythrin"/>
    <property type="match status" value="2"/>
</dbReference>
<evidence type="ECO:0000259" key="6">
    <source>
        <dbReference type="PROSITE" id="PS50903"/>
    </source>
</evidence>
<evidence type="ECO:0000256" key="1">
    <source>
        <dbReference type="ARBA" id="ARBA00001965"/>
    </source>
</evidence>
<dbReference type="InterPro" id="IPR024934">
    <property type="entry name" value="Rubredoxin-like_dom"/>
</dbReference>
<dbReference type="PANTHER" id="PTHR43865:SF1">
    <property type="entry name" value="RUBRERYTHRIN-RELATED"/>
    <property type="match status" value="1"/>
</dbReference>